<dbReference type="SUPFAM" id="SSF51395">
    <property type="entry name" value="FMN-linked oxidoreductases"/>
    <property type="match status" value="1"/>
</dbReference>
<dbReference type="RefSeq" id="WP_006916149.1">
    <property type="nucleotide sequence ID" value="NZ_GG698802.1"/>
</dbReference>
<keyword evidence="6 11" id="KW-0460">Magnesium</keyword>
<comment type="cofactor">
    <cofactor evidence="11">
        <name>Mg(2+)</name>
        <dbReference type="ChEBI" id="CHEBI:18420"/>
    </cofactor>
</comment>
<feature type="binding site" evidence="11">
    <location>
        <position position="186"/>
    </location>
    <ligand>
        <name>FMN</name>
        <dbReference type="ChEBI" id="CHEBI:58210"/>
    </ligand>
</feature>
<dbReference type="NCBIfam" id="TIGR02151">
    <property type="entry name" value="IPP_isom_2"/>
    <property type="match status" value="1"/>
</dbReference>
<evidence type="ECO:0000256" key="6">
    <source>
        <dbReference type="ARBA" id="ARBA00022842"/>
    </source>
</evidence>
<dbReference type="STRING" id="575594.HMPREF0501_00379"/>
<evidence type="ECO:0000313" key="14">
    <source>
        <dbReference type="Proteomes" id="UP000003987"/>
    </source>
</evidence>
<evidence type="ECO:0000259" key="12">
    <source>
        <dbReference type="Pfam" id="PF01070"/>
    </source>
</evidence>
<dbReference type="PANTHER" id="PTHR43665">
    <property type="entry name" value="ISOPENTENYL-DIPHOSPHATE DELTA-ISOMERASE"/>
    <property type="match status" value="1"/>
</dbReference>
<feature type="binding site" evidence="11">
    <location>
        <position position="156"/>
    </location>
    <ligand>
        <name>Mg(2+)</name>
        <dbReference type="ChEBI" id="CHEBI:18420"/>
    </ligand>
</feature>
<feature type="binding site" evidence="11">
    <location>
        <position position="125"/>
    </location>
    <ligand>
        <name>FMN</name>
        <dbReference type="ChEBI" id="CHEBI:58210"/>
    </ligand>
</feature>
<comment type="function">
    <text evidence="11">Involved in the biosynthesis of isoprenoids. Catalyzes the 1,3-allylic rearrangement of the homoallylic substrate isopentenyl (IPP) to its allylic isomer, dimethylallyl diphosphate (DMAPP).</text>
</comment>
<dbReference type="HAMAP" id="MF_00354">
    <property type="entry name" value="Idi_2"/>
    <property type="match status" value="1"/>
</dbReference>
<feature type="binding site" evidence="11">
    <location>
        <position position="96"/>
    </location>
    <ligand>
        <name>FMN</name>
        <dbReference type="ChEBI" id="CHEBI:58210"/>
    </ligand>
</feature>
<dbReference type="InterPro" id="IPR000262">
    <property type="entry name" value="FMN-dep_DH"/>
</dbReference>
<dbReference type="Proteomes" id="UP000003987">
    <property type="component" value="Unassembled WGS sequence"/>
</dbReference>
<dbReference type="Pfam" id="PF01070">
    <property type="entry name" value="FMN_dh"/>
    <property type="match status" value="1"/>
</dbReference>
<reference evidence="13 14" key="1">
    <citation type="submission" date="2009-06" db="EMBL/GenBank/DDBJ databases">
        <title>The Genome Sequence of Lactobacillus coleohominis strain 101-4-CHN.</title>
        <authorList>
            <consortium name="The Broad Institute Genome Sequencing Platform"/>
            <person name="Ward D."/>
            <person name="Young S.K."/>
            <person name="Zeng Q."/>
            <person name="Koehrsen M."/>
            <person name="Alvarado L."/>
            <person name="Berlin A."/>
            <person name="Borenstein D."/>
            <person name="Chen Z."/>
            <person name="Engels R."/>
            <person name="Freedman E."/>
            <person name="Gellesch M."/>
            <person name="Goldberg J."/>
            <person name="Griggs A."/>
            <person name="Gujja S."/>
            <person name="Heiman D."/>
            <person name="Hepburn T."/>
            <person name="Howarth C."/>
            <person name="Jen D."/>
            <person name="Larson L."/>
            <person name="Lewis B."/>
            <person name="Mehta T."/>
            <person name="Park D."/>
            <person name="Pearson M."/>
            <person name="Roberts A."/>
            <person name="Saif S."/>
            <person name="Shea T."/>
            <person name="Shenoy N."/>
            <person name="Sisk P."/>
            <person name="Stolte C."/>
            <person name="Sykes S."/>
            <person name="Walk T."/>
            <person name="White J."/>
            <person name="Yandava C."/>
            <person name="Liu Y."/>
            <person name="Xu Q."/>
            <person name="Lander E."/>
            <person name="Nusbaum C."/>
            <person name="Galagan J."/>
            <person name="Birren B."/>
        </authorList>
    </citation>
    <scope>NUCLEOTIDE SEQUENCE [LARGE SCALE GENOMIC DNA]</scope>
    <source>
        <strain evidence="13 14">101-4-CHN</strain>
    </source>
</reference>
<evidence type="ECO:0000313" key="13">
    <source>
        <dbReference type="EMBL" id="EEU30974.1"/>
    </source>
</evidence>
<evidence type="ECO:0000256" key="1">
    <source>
        <dbReference type="ARBA" id="ARBA00001917"/>
    </source>
</evidence>
<comment type="cofactor">
    <cofactor evidence="1 11">
        <name>FMN</name>
        <dbReference type="ChEBI" id="CHEBI:58210"/>
    </cofactor>
</comment>
<keyword evidence="4 11" id="KW-0288">FMN</keyword>
<feature type="binding site" evidence="11">
    <location>
        <begin position="66"/>
        <end position="68"/>
    </location>
    <ligand>
        <name>FMN</name>
        <dbReference type="ChEBI" id="CHEBI:58210"/>
    </ligand>
</feature>
<evidence type="ECO:0000256" key="9">
    <source>
        <dbReference type="ARBA" id="ARBA00023235"/>
    </source>
</evidence>
<keyword evidence="8 11" id="KW-0414">Isoprene biosynthesis</keyword>
<evidence type="ECO:0000256" key="11">
    <source>
        <dbReference type="HAMAP-Rule" id="MF_00354"/>
    </source>
</evidence>
<feature type="domain" description="FMN-dependent dehydrogenase" evidence="12">
    <location>
        <begin position="152"/>
        <end position="324"/>
    </location>
</feature>
<dbReference type="PANTHER" id="PTHR43665:SF1">
    <property type="entry name" value="ISOPENTENYL-DIPHOSPHATE DELTA-ISOMERASE"/>
    <property type="match status" value="1"/>
</dbReference>
<keyword evidence="14" id="KW-1185">Reference proteome</keyword>
<evidence type="ECO:0000256" key="7">
    <source>
        <dbReference type="ARBA" id="ARBA00022857"/>
    </source>
</evidence>
<dbReference type="Gene3D" id="3.20.20.70">
    <property type="entry name" value="Aldolase class I"/>
    <property type="match status" value="1"/>
</dbReference>
<evidence type="ECO:0000256" key="8">
    <source>
        <dbReference type="ARBA" id="ARBA00023229"/>
    </source>
</evidence>
<keyword evidence="2 11" id="KW-0963">Cytoplasm</keyword>
<dbReference type="InterPro" id="IPR013785">
    <property type="entry name" value="Aldolase_TIM"/>
</dbReference>
<feature type="binding site" evidence="11">
    <location>
        <begin position="282"/>
        <end position="283"/>
    </location>
    <ligand>
        <name>FMN</name>
        <dbReference type="ChEBI" id="CHEBI:58210"/>
    </ligand>
</feature>
<dbReference type="HOGENOM" id="CLU_065515_0_0_9"/>
<evidence type="ECO:0000256" key="4">
    <source>
        <dbReference type="ARBA" id="ARBA00022643"/>
    </source>
</evidence>
<gene>
    <name evidence="11 13" type="primary">fni</name>
    <name evidence="13" type="ORF">HMPREF0501_00379</name>
</gene>
<dbReference type="GO" id="GO:0000287">
    <property type="term" value="F:magnesium ion binding"/>
    <property type="evidence" value="ECO:0007669"/>
    <property type="project" value="UniProtKB-UniRule"/>
</dbReference>
<keyword evidence="3 11" id="KW-0285">Flavoprotein</keyword>
<dbReference type="GO" id="GO:0010181">
    <property type="term" value="F:FMN binding"/>
    <property type="evidence" value="ECO:0007669"/>
    <property type="project" value="UniProtKB-UniRule"/>
</dbReference>
<feature type="binding site" evidence="11">
    <location>
        <position position="155"/>
    </location>
    <ligand>
        <name>substrate</name>
    </ligand>
</feature>
<dbReference type="OrthoDB" id="9795032at2"/>
<feature type="binding site" evidence="11">
    <location>
        <position position="216"/>
    </location>
    <ligand>
        <name>FMN</name>
        <dbReference type="ChEBI" id="CHEBI:58210"/>
    </ligand>
</feature>
<protein>
    <recommendedName>
        <fullName evidence="11">Isopentenyl-diphosphate delta-isomerase</fullName>
        <shortName evidence="11">IPP isomerase</shortName>
        <ecNumber evidence="11">5.3.3.2</ecNumber>
    </recommendedName>
    <alternativeName>
        <fullName evidence="11">Isopentenyl diphosphate:dimethylallyl diphosphate isomerase</fullName>
    </alternativeName>
    <alternativeName>
        <fullName evidence="11">Isopentenyl pyrophosphate isomerase</fullName>
    </alternativeName>
    <alternativeName>
        <fullName evidence="11">Type 2 isopentenyl diphosphate isomerase</fullName>
        <shortName evidence="11">IDI-2</shortName>
    </alternativeName>
</protein>
<comment type="cofactor">
    <cofactor evidence="11">
        <name>NADPH</name>
        <dbReference type="ChEBI" id="CHEBI:57783"/>
    </cofactor>
</comment>
<dbReference type="GO" id="GO:0016491">
    <property type="term" value="F:oxidoreductase activity"/>
    <property type="evidence" value="ECO:0007669"/>
    <property type="project" value="InterPro"/>
</dbReference>
<feature type="binding site" evidence="11">
    <location>
        <begin position="8"/>
        <end position="9"/>
    </location>
    <ligand>
        <name>substrate</name>
    </ligand>
</feature>
<feature type="binding site" evidence="11">
    <location>
        <position position="211"/>
    </location>
    <ligand>
        <name>FMN</name>
        <dbReference type="ChEBI" id="CHEBI:58210"/>
    </ligand>
</feature>
<dbReference type="GO" id="GO:0008299">
    <property type="term" value="P:isoprenoid biosynthetic process"/>
    <property type="evidence" value="ECO:0007669"/>
    <property type="project" value="UniProtKB-UniRule"/>
</dbReference>
<dbReference type="CDD" id="cd02811">
    <property type="entry name" value="IDI-2_FMN"/>
    <property type="match status" value="1"/>
</dbReference>
<comment type="similarity">
    <text evidence="11">Belongs to the IPP isomerase type 2 family.</text>
</comment>
<sequence>MIPEHAKRKNEHLSLAEKFYDQTHHQHPFDQVRLLPNALPETAVADVKPAIKIGRLHMQWPFYFEAMTGGSDQAKKVNTALARVAQKTGLAMATGSLSITFKLPQFNDSFKTVRKINPDGIVIANLGANVTVEQAQQAIDLLHADALEIHLNSTQEIVMPEGERSFRWAANIKKLIQHLDVPIIVKEVGFGMTKENLTSLKKLGVSLVNISGRGGTNFVKIEDRRNHDASFADLYQWGLTTPESLFEAQMVKDLTVIASGGITCPLDVIKAGVMGAQAVGVAGYFLHEYYQNGEDGLLQTVLNWQEELKRIMTILGCQHFNDLPQVSHVYGADLQNYIQQRL</sequence>
<dbReference type="PIRSF" id="PIRSF003314">
    <property type="entry name" value="IPP_isomerase"/>
    <property type="match status" value="1"/>
</dbReference>
<dbReference type="InterPro" id="IPR011179">
    <property type="entry name" value="IPdP_isomerase"/>
</dbReference>
<name>C7XUL3_9LACO</name>
<evidence type="ECO:0000256" key="5">
    <source>
        <dbReference type="ARBA" id="ARBA00022723"/>
    </source>
</evidence>
<keyword evidence="7 11" id="KW-0521">NADP</keyword>
<keyword evidence="5 11" id="KW-0479">Metal-binding</keyword>
<comment type="subcellular location">
    <subcellularLocation>
        <location evidence="11">Cytoplasm</location>
    </subcellularLocation>
</comment>
<evidence type="ECO:0000256" key="10">
    <source>
        <dbReference type="ARBA" id="ARBA00025810"/>
    </source>
</evidence>
<dbReference type="GO" id="GO:0005737">
    <property type="term" value="C:cytoplasm"/>
    <property type="evidence" value="ECO:0007669"/>
    <property type="project" value="UniProtKB-SubCell"/>
</dbReference>
<dbReference type="GO" id="GO:0070402">
    <property type="term" value="F:NADPH binding"/>
    <property type="evidence" value="ECO:0007669"/>
    <property type="project" value="UniProtKB-UniRule"/>
</dbReference>
<organism evidence="13 14">
    <name type="scientific">Limosilactobacillus coleohominis 101-4-CHN</name>
    <dbReference type="NCBI Taxonomy" id="575594"/>
    <lineage>
        <taxon>Bacteria</taxon>
        <taxon>Bacillati</taxon>
        <taxon>Bacillota</taxon>
        <taxon>Bacilli</taxon>
        <taxon>Lactobacillales</taxon>
        <taxon>Lactobacillaceae</taxon>
        <taxon>Limosilactobacillus</taxon>
    </lineage>
</organism>
<evidence type="ECO:0000256" key="3">
    <source>
        <dbReference type="ARBA" id="ARBA00022630"/>
    </source>
</evidence>
<comment type="subunit">
    <text evidence="10 11">Homooctamer. Dimer of tetramers.</text>
</comment>
<proteinExistence type="inferred from homology"/>
<dbReference type="AlphaFoldDB" id="C7XUL3"/>
<dbReference type="eggNOG" id="COG1304">
    <property type="taxonomic scope" value="Bacteria"/>
</dbReference>
<keyword evidence="9 11" id="KW-0413">Isomerase</keyword>
<comment type="caution">
    <text evidence="11">Lacks conserved residue(s) required for the propagation of feature annotation.</text>
</comment>
<dbReference type="EMBL" id="GG698802">
    <property type="protein sequence ID" value="EEU30974.1"/>
    <property type="molecule type" value="Genomic_DNA"/>
</dbReference>
<dbReference type="EC" id="5.3.3.2" evidence="11"/>
<comment type="catalytic activity">
    <reaction evidence="11">
        <text>isopentenyl diphosphate = dimethylallyl diphosphate</text>
        <dbReference type="Rhea" id="RHEA:23284"/>
        <dbReference type="ChEBI" id="CHEBI:57623"/>
        <dbReference type="ChEBI" id="CHEBI:128769"/>
        <dbReference type="EC" id="5.3.3.2"/>
    </reaction>
</comment>
<dbReference type="GO" id="GO:0004452">
    <property type="term" value="F:isopentenyl-diphosphate delta-isomerase activity"/>
    <property type="evidence" value="ECO:0007669"/>
    <property type="project" value="UniProtKB-UniRule"/>
</dbReference>
<evidence type="ECO:0000256" key="2">
    <source>
        <dbReference type="ARBA" id="ARBA00022490"/>
    </source>
</evidence>
<accession>C7XUL3</accession>